<dbReference type="GO" id="GO:0050832">
    <property type="term" value="P:defense response to fungus"/>
    <property type="evidence" value="ECO:0007669"/>
    <property type="project" value="UniProtKB-ARBA"/>
</dbReference>
<dbReference type="SMART" id="SM00020">
    <property type="entry name" value="Tryp_SPc"/>
    <property type="match status" value="1"/>
</dbReference>
<keyword evidence="4" id="KW-0378">Hydrolase</keyword>
<dbReference type="Gene3D" id="2.40.10.10">
    <property type="entry name" value="Trypsin-like serine proteases"/>
    <property type="match status" value="1"/>
</dbReference>
<evidence type="ECO:0000259" key="10">
    <source>
        <dbReference type="PROSITE" id="PS50240"/>
    </source>
</evidence>
<dbReference type="GO" id="GO:0004252">
    <property type="term" value="F:serine-type endopeptidase activity"/>
    <property type="evidence" value="ECO:0007669"/>
    <property type="project" value="InterPro"/>
</dbReference>
<dbReference type="GO" id="GO:0160032">
    <property type="term" value="P:Toll receptor ligand protein activation cascade"/>
    <property type="evidence" value="ECO:0007669"/>
    <property type="project" value="UniProtKB-ARBA"/>
</dbReference>
<dbReference type="FunFam" id="2.40.10.10:FF:000015">
    <property type="entry name" value="Atrial natriuretic peptide-converting enzyme"/>
    <property type="match status" value="1"/>
</dbReference>
<dbReference type="MEROPS" id="S01.B62"/>
<dbReference type="GO" id="GO:0006508">
    <property type="term" value="P:proteolysis"/>
    <property type="evidence" value="ECO:0007669"/>
    <property type="project" value="UniProtKB-KW"/>
</dbReference>
<dbReference type="Proteomes" id="UP000008792">
    <property type="component" value="Unassembled WGS sequence"/>
</dbReference>
<dbReference type="SUPFAM" id="SSF49854">
    <property type="entry name" value="Spermadhesin, CUB domain"/>
    <property type="match status" value="1"/>
</dbReference>
<evidence type="ECO:0000256" key="2">
    <source>
        <dbReference type="ARBA" id="ARBA00022525"/>
    </source>
</evidence>
<keyword evidence="5" id="KW-0720">Serine protease</keyword>
<dbReference type="PANTHER" id="PTHR24252:SF7">
    <property type="entry name" value="HYALIN"/>
    <property type="match status" value="1"/>
</dbReference>
<dbReference type="PROSITE" id="PS50240">
    <property type="entry name" value="TRYPSIN_DOM"/>
    <property type="match status" value="1"/>
</dbReference>
<gene>
    <name evidence="11" type="primary">Dvir\GJ20650</name>
    <name evidence="11" type="ORF">Dvir_GJ20650</name>
</gene>
<dbReference type="SUPFAM" id="SSF50494">
    <property type="entry name" value="Trypsin-like serine proteases"/>
    <property type="match status" value="1"/>
</dbReference>
<dbReference type="EMBL" id="CH940648">
    <property type="protein sequence ID" value="EDW60823.2"/>
    <property type="molecule type" value="Genomic_DNA"/>
</dbReference>
<feature type="chain" id="PRO_5002816077" description="Peptidase S1 domain-containing protein" evidence="8">
    <location>
        <begin position="24"/>
        <end position="397"/>
    </location>
</feature>
<dbReference type="InterPro" id="IPR001254">
    <property type="entry name" value="Trypsin_dom"/>
</dbReference>
<dbReference type="InterPro" id="IPR001314">
    <property type="entry name" value="Peptidase_S1A"/>
</dbReference>
<dbReference type="InterPro" id="IPR000859">
    <property type="entry name" value="CUB_dom"/>
</dbReference>
<comment type="subcellular location">
    <subcellularLocation>
        <location evidence="1">Secreted</location>
    </subcellularLocation>
</comment>
<reference evidence="11 12" key="1">
    <citation type="journal article" date="2007" name="Nature">
        <title>Evolution of genes and genomes on the Drosophila phylogeny.</title>
        <authorList>
            <consortium name="Drosophila 12 Genomes Consortium"/>
            <person name="Clark A.G."/>
            <person name="Eisen M.B."/>
            <person name="Smith D.R."/>
            <person name="Bergman C.M."/>
            <person name="Oliver B."/>
            <person name="Markow T.A."/>
            <person name="Kaufman T.C."/>
            <person name="Kellis M."/>
            <person name="Gelbart W."/>
            <person name="Iyer V.N."/>
            <person name="Pollard D.A."/>
            <person name="Sackton T.B."/>
            <person name="Larracuente A.M."/>
            <person name="Singh N.D."/>
            <person name="Abad J.P."/>
            <person name="Abt D.N."/>
            <person name="Adryan B."/>
            <person name="Aguade M."/>
            <person name="Akashi H."/>
            <person name="Anderson W.W."/>
            <person name="Aquadro C.F."/>
            <person name="Ardell D.H."/>
            <person name="Arguello R."/>
            <person name="Artieri C.G."/>
            <person name="Barbash D.A."/>
            <person name="Barker D."/>
            <person name="Barsanti P."/>
            <person name="Batterham P."/>
            <person name="Batzoglou S."/>
            <person name="Begun D."/>
            <person name="Bhutkar A."/>
            <person name="Blanco E."/>
            <person name="Bosak S.A."/>
            <person name="Bradley R.K."/>
            <person name="Brand A.D."/>
            <person name="Brent M.R."/>
            <person name="Brooks A.N."/>
            <person name="Brown R.H."/>
            <person name="Butlin R.K."/>
            <person name="Caggese C."/>
            <person name="Calvi B.R."/>
            <person name="Bernardo de Carvalho A."/>
            <person name="Caspi A."/>
            <person name="Castrezana S."/>
            <person name="Celniker S.E."/>
            <person name="Chang J.L."/>
            <person name="Chapple C."/>
            <person name="Chatterji S."/>
            <person name="Chinwalla A."/>
            <person name="Civetta A."/>
            <person name="Clifton S.W."/>
            <person name="Comeron J.M."/>
            <person name="Costello J.C."/>
            <person name="Coyne J.A."/>
            <person name="Daub J."/>
            <person name="David R.G."/>
            <person name="Delcher A.L."/>
            <person name="Delehaunty K."/>
            <person name="Do C.B."/>
            <person name="Ebling H."/>
            <person name="Edwards K."/>
            <person name="Eickbush T."/>
            <person name="Evans J.D."/>
            <person name="Filipski A."/>
            <person name="Findeiss S."/>
            <person name="Freyhult E."/>
            <person name="Fulton L."/>
            <person name="Fulton R."/>
            <person name="Garcia A.C."/>
            <person name="Gardiner A."/>
            <person name="Garfield D.A."/>
            <person name="Garvin B.E."/>
            <person name="Gibson G."/>
            <person name="Gilbert D."/>
            <person name="Gnerre S."/>
            <person name="Godfrey J."/>
            <person name="Good R."/>
            <person name="Gotea V."/>
            <person name="Gravely B."/>
            <person name="Greenberg A.J."/>
            <person name="Griffiths-Jones S."/>
            <person name="Gross S."/>
            <person name="Guigo R."/>
            <person name="Gustafson E.A."/>
            <person name="Haerty W."/>
            <person name="Hahn M.W."/>
            <person name="Halligan D.L."/>
            <person name="Halpern A.L."/>
            <person name="Halter G.M."/>
            <person name="Han M.V."/>
            <person name="Heger A."/>
            <person name="Hillier L."/>
            <person name="Hinrichs A.S."/>
            <person name="Holmes I."/>
            <person name="Hoskins R.A."/>
            <person name="Hubisz M.J."/>
            <person name="Hultmark D."/>
            <person name="Huntley M.A."/>
            <person name="Jaffe D.B."/>
            <person name="Jagadeeshan S."/>
            <person name="Jeck W.R."/>
            <person name="Johnson J."/>
            <person name="Jones C.D."/>
            <person name="Jordan W.C."/>
            <person name="Karpen G.H."/>
            <person name="Kataoka E."/>
            <person name="Keightley P.D."/>
            <person name="Kheradpour P."/>
            <person name="Kirkness E.F."/>
            <person name="Koerich L.B."/>
            <person name="Kristiansen K."/>
            <person name="Kudrna D."/>
            <person name="Kulathinal R.J."/>
            <person name="Kumar S."/>
            <person name="Kwok R."/>
            <person name="Lander E."/>
            <person name="Langley C.H."/>
            <person name="Lapoint R."/>
            <person name="Lazzaro B.P."/>
            <person name="Lee S.J."/>
            <person name="Levesque L."/>
            <person name="Li R."/>
            <person name="Lin C.F."/>
            <person name="Lin M.F."/>
            <person name="Lindblad-Toh K."/>
            <person name="Llopart A."/>
            <person name="Long M."/>
            <person name="Low L."/>
            <person name="Lozovsky E."/>
            <person name="Lu J."/>
            <person name="Luo M."/>
            <person name="Machado C.A."/>
            <person name="Makalowski W."/>
            <person name="Marzo M."/>
            <person name="Matsuda M."/>
            <person name="Matzkin L."/>
            <person name="McAllister B."/>
            <person name="McBride C.S."/>
            <person name="McKernan B."/>
            <person name="McKernan K."/>
            <person name="Mendez-Lago M."/>
            <person name="Minx P."/>
            <person name="Mollenhauer M.U."/>
            <person name="Montooth K."/>
            <person name="Mount S.M."/>
            <person name="Mu X."/>
            <person name="Myers E."/>
            <person name="Negre B."/>
            <person name="Newfeld S."/>
            <person name="Nielsen R."/>
            <person name="Noor M.A."/>
            <person name="O'Grady P."/>
            <person name="Pachter L."/>
            <person name="Papaceit M."/>
            <person name="Parisi M.J."/>
            <person name="Parisi M."/>
            <person name="Parts L."/>
            <person name="Pedersen J.S."/>
            <person name="Pesole G."/>
            <person name="Phillippy A.M."/>
            <person name="Ponting C.P."/>
            <person name="Pop M."/>
            <person name="Porcelli D."/>
            <person name="Powell J.R."/>
            <person name="Prohaska S."/>
            <person name="Pruitt K."/>
            <person name="Puig M."/>
            <person name="Quesneville H."/>
            <person name="Ram K.R."/>
            <person name="Rand D."/>
            <person name="Rasmussen M.D."/>
            <person name="Reed L.K."/>
            <person name="Reenan R."/>
            <person name="Reily A."/>
            <person name="Remington K.A."/>
            <person name="Rieger T.T."/>
            <person name="Ritchie M.G."/>
            <person name="Robin C."/>
            <person name="Rogers Y.H."/>
            <person name="Rohde C."/>
            <person name="Rozas J."/>
            <person name="Rubenfield M.J."/>
            <person name="Ruiz A."/>
            <person name="Russo S."/>
            <person name="Salzberg S.L."/>
            <person name="Sanchez-Gracia A."/>
            <person name="Saranga D.J."/>
            <person name="Sato H."/>
            <person name="Schaeffer S.W."/>
            <person name="Schatz M.C."/>
            <person name="Schlenke T."/>
            <person name="Schwartz R."/>
            <person name="Segarra C."/>
            <person name="Singh R.S."/>
            <person name="Sirot L."/>
            <person name="Sirota M."/>
            <person name="Sisneros N.B."/>
            <person name="Smith C.D."/>
            <person name="Smith T.F."/>
            <person name="Spieth J."/>
            <person name="Stage D.E."/>
            <person name="Stark A."/>
            <person name="Stephan W."/>
            <person name="Strausberg R.L."/>
            <person name="Strempel S."/>
            <person name="Sturgill D."/>
            <person name="Sutton G."/>
            <person name="Sutton G.G."/>
            <person name="Tao W."/>
            <person name="Teichmann S."/>
            <person name="Tobari Y.N."/>
            <person name="Tomimura Y."/>
            <person name="Tsolas J.M."/>
            <person name="Valente V.L."/>
            <person name="Venter E."/>
            <person name="Venter J.C."/>
            <person name="Vicario S."/>
            <person name="Vieira F.G."/>
            <person name="Vilella A.J."/>
            <person name="Villasante A."/>
            <person name="Walenz B."/>
            <person name="Wang J."/>
            <person name="Wasserman M."/>
            <person name="Watts T."/>
            <person name="Wilson D."/>
            <person name="Wilson R.K."/>
            <person name="Wing R.A."/>
            <person name="Wolfner M.F."/>
            <person name="Wong A."/>
            <person name="Wong G.K."/>
            <person name="Wu C.I."/>
            <person name="Wu G."/>
            <person name="Yamamoto D."/>
            <person name="Yang H.P."/>
            <person name="Yang S.P."/>
            <person name="Yorke J.A."/>
            <person name="Yoshida K."/>
            <person name="Zdobnov E."/>
            <person name="Zhang P."/>
            <person name="Zhang Y."/>
            <person name="Zimin A.V."/>
            <person name="Baldwin J."/>
            <person name="Abdouelleil A."/>
            <person name="Abdulkadir J."/>
            <person name="Abebe A."/>
            <person name="Abera B."/>
            <person name="Abreu J."/>
            <person name="Acer S.C."/>
            <person name="Aftuck L."/>
            <person name="Alexander A."/>
            <person name="An P."/>
            <person name="Anderson E."/>
            <person name="Anderson S."/>
            <person name="Arachi H."/>
            <person name="Azer M."/>
            <person name="Bachantsang P."/>
            <person name="Barry A."/>
            <person name="Bayul T."/>
            <person name="Berlin A."/>
            <person name="Bessette D."/>
            <person name="Bloom T."/>
            <person name="Blye J."/>
            <person name="Boguslavskiy L."/>
            <person name="Bonnet C."/>
            <person name="Boukhgalter B."/>
            <person name="Bourzgui I."/>
            <person name="Brown A."/>
            <person name="Cahill P."/>
            <person name="Channer S."/>
            <person name="Cheshatsang Y."/>
            <person name="Chuda L."/>
            <person name="Citroen M."/>
            <person name="Collymore A."/>
            <person name="Cooke P."/>
            <person name="Costello M."/>
            <person name="D'Aco K."/>
            <person name="Daza R."/>
            <person name="De Haan G."/>
            <person name="DeGray S."/>
            <person name="DeMaso C."/>
            <person name="Dhargay N."/>
            <person name="Dooley K."/>
            <person name="Dooley E."/>
            <person name="Doricent M."/>
            <person name="Dorje P."/>
            <person name="Dorjee K."/>
            <person name="Dupes A."/>
            <person name="Elong R."/>
            <person name="Falk J."/>
            <person name="Farina A."/>
            <person name="Faro S."/>
            <person name="Ferguson D."/>
            <person name="Fisher S."/>
            <person name="Foley C.D."/>
            <person name="Franke A."/>
            <person name="Friedrich D."/>
            <person name="Gadbois L."/>
            <person name="Gearin G."/>
            <person name="Gearin C.R."/>
            <person name="Giannoukos G."/>
            <person name="Goode T."/>
            <person name="Graham J."/>
            <person name="Grandbois E."/>
            <person name="Grewal S."/>
            <person name="Gyaltsen K."/>
            <person name="Hafez N."/>
            <person name="Hagos B."/>
            <person name="Hall J."/>
            <person name="Henson C."/>
            <person name="Hollinger A."/>
            <person name="Honan T."/>
            <person name="Huard M.D."/>
            <person name="Hughes L."/>
            <person name="Hurhula B."/>
            <person name="Husby M.E."/>
            <person name="Kamat A."/>
            <person name="Kanga B."/>
            <person name="Kashin S."/>
            <person name="Khazanovich D."/>
            <person name="Kisner P."/>
            <person name="Lance K."/>
            <person name="Lara M."/>
            <person name="Lee W."/>
            <person name="Lennon N."/>
            <person name="Letendre F."/>
            <person name="LeVine R."/>
            <person name="Lipovsky A."/>
            <person name="Liu X."/>
            <person name="Liu J."/>
            <person name="Liu S."/>
            <person name="Lokyitsang T."/>
            <person name="Lokyitsang Y."/>
            <person name="Lubonja R."/>
            <person name="Lui A."/>
            <person name="MacDonald P."/>
            <person name="Magnisalis V."/>
            <person name="Maru K."/>
            <person name="Matthews C."/>
            <person name="McCusker W."/>
            <person name="McDonough S."/>
            <person name="Mehta T."/>
            <person name="Meldrim J."/>
            <person name="Meneus L."/>
            <person name="Mihai O."/>
            <person name="Mihalev A."/>
            <person name="Mihova T."/>
            <person name="Mittelman R."/>
            <person name="Mlenga V."/>
            <person name="Montmayeur A."/>
            <person name="Mulrain L."/>
            <person name="Navidi A."/>
            <person name="Naylor J."/>
            <person name="Negash T."/>
            <person name="Nguyen T."/>
            <person name="Nguyen N."/>
            <person name="Nicol R."/>
            <person name="Norbu C."/>
            <person name="Norbu N."/>
            <person name="Novod N."/>
            <person name="O'Neill B."/>
            <person name="Osman S."/>
            <person name="Markiewicz E."/>
            <person name="Oyono O.L."/>
            <person name="Patti C."/>
            <person name="Phunkhang P."/>
            <person name="Pierre F."/>
            <person name="Priest M."/>
            <person name="Raghuraman S."/>
            <person name="Rege F."/>
            <person name="Reyes R."/>
            <person name="Rise C."/>
            <person name="Rogov P."/>
            <person name="Ross K."/>
            <person name="Ryan E."/>
            <person name="Settipalli S."/>
            <person name="Shea T."/>
            <person name="Sherpa N."/>
            <person name="Shi L."/>
            <person name="Shih D."/>
            <person name="Sparrow T."/>
            <person name="Spaulding J."/>
            <person name="Stalker J."/>
            <person name="Stange-Thomann N."/>
            <person name="Stavropoulos S."/>
            <person name="Stone C."/>
            <person name="Strader C."/>
            <person name="Tesfaye S."/>
            <person name="Thomson T."/>
            <person name="Thoulutsang Y."/>
            <person name="Thoulutsang D."/>
            <person name="Topham K."/>
            <person name="Topping I."/>
            <person name="Tsamla T."/>
            <person name="Vassiliev H."/>
            <person name="Vo A."/>
            <person name="Wangchuk T."/>
            <person name="Wangdi T."/>
            <person name="Weiand M."/>
            <person name="Wilkinson J."/>
            <person name="Wilson A."/>
            <person name="Yadav S."/>
            <person name="Young G."/>
            <person name="Yu Q."/>
            <person name="Zembek L."/>
            <person name="Zhong D."/>
            <person name="Zimmer A."/>
            <person name="Zwirko Z."/>
            <person name="Jaffe D.B."/>
            <person name="Alvarez P."/>
            <person name="Brockman W."/>
            <person name="Butler J."/>
            <person name="Chin C."/>
            <person name="Gnerre S."/>
            <person name="Grabherr M."/>
            <person name="Kleber M."/>
            <person name="Mauceli E."/>
            <person name="MacCallum I."/>
        </authorList>
    </citation>
    <scope>NUCLEOTIDE SEQUENCE [LARGE SCALE GENOMIC DNA]</scope>
    <source>
        <strain evidence="12">Tucson 15010-1051.87</strain>
    </source>
</reference>
<keyword evidence="2" id="KW-0964">Secreted</keyword>
<keyword evidence="6" id="KW-1015">Disulfide bond</keyword>
<dbReference type="PROSITE" id="PS00134">
    <property type="entry name" value="TRYPSIN_HIS"/>
    <property type="match status" value="1"/>
</dbReference>
<evidence type="ECO:0000256" key="4">
    <source>
        <dbReference type="ARBA" id="ARBA00022801"/>
    </source>
</evidence>
<dbReference type="CDD" id="cd00190">
    <property type="entry name" value="Tryp_SPc"/>
    <property type="match status" value="1"/>
</dbReference>
<evidence type="ECO:0000313" key="11">
    <source>
        <dbReference type="EMBL" id="EDW60823.2"/>
    </source>
</evidence>
<evidence type="ECO:0008006" key="13">
    <source>
        <dbReference type="Google" id="ProtNLM"/>
    </source>
</evidence>
<evidence type="ECO:0000256" key="8">
    <source>
        <dbReference type="SAM" id="SignalP"/>
    </source>
</evidence>
<keyword evidence="12" id="KW-1185">Reference proteome</keyword>
<protein>
    <recommendedName>
        <fullName evidence="13">Peptidase S1 domain-containing protein</fullName>
    </recommendedName>
</protein>
<feature type="domain" description="Peptidase S1" evidence="10">
    <location>
        <begin position="154"/>
        <end position="391"/>
    </location>
</feature>
<evidence type="ECO:0000256" key="5">
    <source>
        <dbReference type="ARBA" id="ARBA00022825"/>
    </source>
</evidence>
<dbReference type="AlphaFoldDB" id="B4LL86"/>
<dbReference type="InterPro" id="IPR018114">
    <property type="entry name" value="TRYPSIN_HIS"/>
</dbReference>
<feature type="domain" description="CUB" evidence="9">
    <location>
        <begin position="26"/>
        <end position="102"/>
    </location>
</feature>
<dbReference type="HOGENOM" id="CLU_006842_2_0_1"/>
<accession>B4LL86</accession>
<keyword evidence="3" id="KW-0645">Protease</keyword>
<organism evidence="11 12">
    <name type="scientific">Drosophila virilis</name>
    <name type="common">Fruit fly</name>
    <dbReference type="NCBI Taxonomy" id="7244"/>
    <lineage>
        <taxon>Eukaryota</taxon>
        <taxon>Metazoa</taxon>
        <taxon>Ecdysozoa</taxon>
        <taxon>Arthropoda</taxon>
        <taxon>Hexapoda</taxon>
        <taxon>Insecta</taxon>
        <taxon>Pterygota</taxon>
        <taxon>Neoptera</taxon>
        <taxon>Endopterygota</taxon>
        <taxon>Diptera</taxon>
        <taxon>Brachycera</taxon>
        <taxon>Muscomorpha</taxon>
        <taxon>Ephydroidea</taxon>
        <taxon>Drosophilidae</taxon>
        <taxon>Drosophila</taxon>
    </lineage>
</organism>
<dbReference type="InterPro" id="IPR009003">
    <property type="entry name" value="Peptidase_S1_PA"/>
</dbReference>
<dbReference type="eggNOG" id="KOG3627">
    <property type="taxonomic scope" value="Eukaryota"/>
</dbReference>
<dbReference type="InterPro" id="IPR043504">
    <property type="entry name" value="Peptidase_S1_PA_chymotrypsin"/>
</dbReference>
<name>B4LL86_DROVI</name>
<evidence type="ECO:0000256" key="7">
    <source>
        <dbReference type="PROSITE-ProRule" id="PRU00059"/>
    </source>
</evidence>
<dbReference type="InterPro" id="IPR035914">
    <property type="entry name" value="Sperma_CUB_dom_sf"/>
</dbReference>
<evidence type="ECO:0000313" key="12">
    <source>
        <dbReference type="Proteomes" id="UP000008792"/>
    </source>
</evidence>
<dbReference type="Gene3D" id="2.60.120.290">
    <property type="entry name" value="Spermadhesin, CUB domain"/>
    <property type="match status" value="1"/>
</dbReference>
<evidence type="ECO:0000256" key="6">
    <source>
        <dbReference type="ARBA" id="ARBA00023157"/>
    </source>
</evidence>
<evidence type="ECO:0000259" key="9">
    <source>
        <dbReference type="PROSITE" id="PS01180"/>
    </source>
</evidence>
<evidence type="ECO:0000256" key="1">
    <source>
        <dbReference type="ARBA" id="ARBA00004613"/>
    </source>
</evidence>
<dbReference type="STRING" id="7244.B4LL86"/>
<dbReference type="Pfam" id="PF00089">
    <property type="entry name" value="Trypsin"/>
    <property type="match status" value="1"/>
</dbReference>
<dbReference type="GO" id="GO:0005576">
    <property type="term" value="C:extracellular region"/>
    <property type="evidence" value="ECO:0007669"/>
    <property type="project" value="UniProtKB-SubCell"/>
</dbReference>
<dbReference type="Pfam" id="PF00431">
    <property type="entry name" value="CUB"/>
    <property type="match status" value="1"/>
</dbReference>
<dbReference type="GO" id="GO:0035008">
    <property type="term" value="P:positive regulation of melanization defense response"/>
    <property type="evidence" value="ECO:0007669"/>
    <property type="project" value="UniProtKB-ARBA"/>
</dbReference>
<dbReference type="OrthoDB" id="6380398at2759"/>
<sequence>MFKLPSPGLLLLLLPLLLSMVNAQQCNWQYNLQTNQAINITSSNFPRALPAGSSCRYLIKAPPNHVIHLTCRFEVYPDICQAKFLFISRDGDMEFRDADRYCRMGQVSRTSNYQSIALGYQSISASTQQRARLSCQAVARRVPCDCGWSQPMRITNGVEATKHEFPSMVGLREIGSNLPIFCGGSIVSDRFIVTAAHCTVQRLATRLLALVGDHDLSSGNESMFAVQYAIQAIINHPAYNSIGDSNDIALLQTLAPIEFSRGVAPICLPFGQTQLAETYEIVDIAGWGTLGFGFAKSNTLQKAQLMTIVNAECSVRYNGTIAPNQVCTYDHMGLGQDSCQFDSGGPVIQRQRSRMFLLGIISYGRACGQSFGIGVNTRVSAHLNWLWRYLGGSVCAR</sequence>
<evidence type="ECO:0000256" key="3">
    <source>
        <dbReference type="ARBA" id="ARBA00022670"/>
    </source>
</evidence>
<dbReference type="InParanoid" id="B4LL86"/>
<comment type="caution">
    <text evidence="7">Lacks conserved residue(s) required for the propagation of feature annotation.</text>
</comment>
<keyword evidence="8" id="KW-0732">Signal</keyword>
<dbReference type="PANTHER" id="PTHR24252">
    <property type="entry name" value="ACROSIN-RELATED"/>
    <property type="match status" value="1"/>
</dbReference>
<feature type="signal peptide" evidence="8">
    <location>
        <begin position="1"/>
        <end position="23"/>
    </location>
</feature>
<proteinExistence type="predicted"/>
<dbReference type="PROSITE" id="PS01180">
    <property type="entry name" value="CUB"/>
    <property type="match status" value="1"/>
</dbReference>
<dbReference type="PRINTS" id="PR00722">
    <property type="entry name" value="CHYMOTRYPSIN"/>
</dbReference>